<organism evidence="2 3">
    <name type="scientific">Mesorhizobium metallidurans STM 2683</name>
    <dbReference type="NCBI Taxonomy" id="1297569"/>
    <lineage>
        <taxon>Bacteria</taxon>
        <taxon>Pseudomonadati</taxon>
        <taxon>Pseudomonadota</taxon>
        <taxon>Alphaproteobacteria</taxon>
        <taxon>Hyphomicrobiales</taxon>
        <taxon>Phyllobacteriaceae</taxon>
        <taxon>Mesorhizobium</taxon>
    </lineage>
</organism>
<comment type="caution">
    <text evidence="2">The sequence shown here is derived from an EMBL/GenBank/DDBJ whole genome shotgun (WGS) entry which is preliminary data.</text>
</comment>
<dbReference type="OrthoDB" id="8450910at2"/>
<keyword evidence="3" id="KW-1185">Reference proteome</keyword>
<dbReference type="AlphaFoldDB" id="M5ELY1"/>
<gene>
    <name evidence="2" type="ORF">MESS2_1650032</name>
</gene>
<evidence type="ECO:0000313" key="3">
    <source>
        <dbReference type="Proteomes" id="UP000012062"/>
    </source>
</evidence>
<dbReference type="Pfam" id="PF13619">
    <property type="entry name" value="KTSC"/>
    <property type="match status" value="1"/>
</dbReference>
<dbReference type="eggNOG" id="ENOG5033A9F">
    <property type="taxonomic scope" value="Bacteria"/>
</dbReference>
<dbReference type="Proteomes" id="UP000012062">
    <property type="component" value="Unassembled WGS sequence"/>
</dbReference>
<accession>M5ELY1</accession>
<dbReference type="RefSeq" id="WP_008874694.1">
    <property type="nucleotide sequence ID" value="NZ_CAUM01000074.1"/>
</dbReference>
<evidence type="ECO:0000259" key="1">
    <source>
        <dbReference type="Pfam" id="PF13619"/>
    </source>
</evidence>
<reference evidence="2 3" key="1">
    <citation type="submission" date="2013-02" db="EMBL/GenBank/DDBJ databases">
        <authorList>
            <person name="Genoscope - CEA"/>
        </authorList>
    </citation>
    <scope>NUCLEOTIDE SEQUENCE [LARGE SCALE GENOMIC DNA]</scope>
    <source>
        <strain evidence="2 3">STM 2683</strain>
    </source>
</reference>
<feature type="domain" description="KTSC" evidence="1">
    <location>
        <begin position="3"/>
        <end position="60"/>
    </location>
</feature>
<evidence type="ECO:0000313" key="2">
    <source>
        <dbReference type="EMBL" id="CCV05749.1"/>
    </source>
</evidence>
<dbReference type="STRING" id="1297569.MESS2_1650032"/>
<proteinExistence type="predicted"/>
<sequence length="72" mass="8602">MPSTSIRKTEYDPDREVLSVWFVASGKRYDYEAVPAETYQSFRNAFAKGRFFNEHIRGRFKYRRARENDDNG</sequence>
<dbReference type="InterPro" id="IPR025309">
    <property type="entry name" value="KTSC_dom"/>
</dbReference>
<name>M5ELY1_9HYPH</name>
<protein>
    <recommendedName>
        <fullName evidence="1">KTSC domain-containing protein</fullName>
    </recommendedName>
</protein>
<dbReference type="EMBL" id="CAUM01000074">
    <property type="protein sequence ID" value="CCV05749.1"/>
    <property type="molecule type" value="Genomic_DNA"/>
</dbReference>